<protein>
    <recommendedName>
        <fullName evidence="5">VASt domain-containing protein</fullName>
    </recommendedName>
</protein>
<keyword evidence="4" id="KW-1185">Reference proteome</keyword>
<dbReference type="RefSeq" id="XP_013753997.1">
    <property type="nucleotide sequence ID" value="XM_013898543.1"/>
</dbReference>
<organism evidence="3 4">
    <name type="scientific">Thecamonas trahens ATCC 50062</name>
    <dbReference type="NCBI Taxonomy" id="461836"/>
    <lineage>
        <taxon>Eukaryota</taxon>
        <taxon>Apusozoa</taxon>
        <taxon>Apusomonadida</taxon>
        <taxon>Apusomonadidae</taxon>
        <taxon>Thecamonas</taxon>
    </lineage>
</organism>
<feature type="region of interest" description="Disordered" evidence="1">
    <location>
        <begin position="339"/>
        <end position="361"/>
    </location>
</feature>
<reference evidence="3 4" key="1">
    <citation type="submission" date="2010-05" db="EMBL/GenBank/DDBJ databases">
        <title>The Genome Sequence of Thecamonas trahens ATCC 50062.</title>
        <authorList>
            <consortium name="The Broad Institute Genome Sequencing Platform"/>
            <person name="Russ C."/>
            <person name="Cuomo C."/>
            <person name="Shea T."/>
            <person name="Young S.K."/>
            <person name="Zeng Q."/>
            <person name="Koehrsen M."/>
            <person name="Haas B."/>
            <person name="Borodovsky M."/>
            <person name="Guigo R."/>
            <person name="Alvarado L."/>
            <person name="Berlin A."/>
            <person name="Bochicchio J."/>
            <person name="Borenstein D."/>
            <person name="Chapman S."/>
            <person name="Chen Z."/>
            <person name="Freedman E."/>
            <person name="Gellesch M."/>
            <person name="Goldberg J."/>
            <person name="Griggs A."/>
            <person name="Gujja S."/>
            <person name="Heilman E."/>
            <person name="Heiman D."/>
            <person name="Hepburn T."/>
            <person name="Howarth C."/>
            <person name="Jen D."/>
            <person name="Larson L."/>
            <person name="Mehta T."/>
            <person name="Park D."/>
            <person name="Pearson M."/>
            <person name="Roberts A."/>
            <person name="Saif S."/>
            <person name="Shenoy N."/>
            <person name="Sisk P."/>
            <person name="Stolte C."/>
            <person name="Sykes S."/>
            <person name="Thomson T."/>
            <person name="Walk T."/>
            <person name="White J."/>
            <person name="Yandava C."/>
            <person name="Burger G."/>
            <person name="Gray M.W."/>
            <person name="Holland P.W.H."/>
            <person name="King N."/>
            <person name="Lang F.B.F."/>
            <person name="Roger A.J."/>
            <person name="Ruiz-Trillo I."/>
            <person name="Lander E."/>
            <person name="Nusbaum C."/>
        </authorList>
    </citation>
    <scope>NUCLEOTIDE SEQUENCE [LARGE SCALE GENOMIC DNA]</scope>
    <source>
        <strain evidence="3 4">ATCC 50062</strain>
    </source>
</reference>
<evidence type="ECO:0000313" key="4">
    <source>
        <dbReference type="Proteomes" id="UP000054408"/>
    </source>
</evidence>
<accession>A0A0L0DQ80</accession>
<sequence>MASPCAYNQHNHNQIAATTGWFPCTAQTFLEYGCDAGLKATYHAAARADEDVVITEWEPAGLPDAAAATGVALGELTRAYERICTFNAVGIPFPAAIASVVGTNTVGMTERQLLVFTRDGKFFTQADFGPNLMATFFNARVVFRVVDDAAAGAALLMDPEVASGVQSTTQLEALRAEAGVPGIVVEAHCRISFSMPLLGSVFEVFIIGLATSSASMYMKYFREWLAAPDDRPVVPLPHIYGELRPIPPALSTSLASDASALSAASAATLYHDTTQTMDGDTSLVESDDGDAAAASQRDPLAAMAALVARLEARLHAALARVDELSAMVDAHTRASSAAAPASSSSSFQRSIRANPGAPRSRVAAASNPSSFSLAAFVMDALQLATSLLGRILRILRSIPSLVVYFVPTLVTLLFTILRWRITLARV</sequence>
<evidence type="ECO:0000256" key="1">
    <source>
        <dbReference type="SAM" id="MobiDB-lite"/>
    </source>
</evidence>
<evidence type="ECO:0008006" key="5">
    <source>
        <dbReference type="Google" id="ProtNLM"/>
    </source>
</evidence>
<proteinExistence type="predicted"/>
<name>A0A0L0DQ80_THETB</name>
<dbReference type="GeneID" id="25568308"/>
<dbReference type="EMBL" id="GL349486">
    <property type="protein sequence ID" value="KNC54181.1"/>
    <property type="molecule type" value="Genomic_DNA"/>
</dbReference>
<evidence type="ECO:0000313" key="3">
    <source>
        <dbReference type="EMBL" id="KNC54181.1"/>
    </source>
</evidence>
<keyword evidence="2" id="KW-0812">Transmembrane</keyword>
<keyword evidence="2" id="KW-1133">Transmembrane helix</keyword>
<evidence type="ECO:0000256" key="2">
    <source>
        <dbReference type="SAM" id="Phobius"/>
    </source>
</evidence>
<dbReference type="Proteomes" id="UP000054408">
    <property type="component" value="Unassembled WGS sequence"/>
</dbReference>
<dbReference type="AlphaFoldDB" id="A0A0L0DQ80"/>
<gene>
    <name evidence="3" type="ORF">AMSG_09967</name>
</gene>
<keyword evidence="2" id="KW-0472">Membrane</keyword>
<feature type="transmembrane region" description="Helical" evidence="2">
    <location>
        <begin position="401"/>
        <end position="421"/>
    </location>
</feature>